<sequence>MTKQKGILKTGAFLKTKKCINFSKHPLSVIRSALGFLRVGRTPKALWIFYHKSLFERKAAFFFIKKPIYFASKRLKAFPWKSDVLYW</sequence>
<name>A0A9D2S1K6_9FIRM</name>
<gene>
    <name evidence="1" type="ORF">H9943_02790</name>
</gene>
<dbReference type="EMBL" id="DWYA01000028">
    <property type="protein sequence ID" value="HJB39305.1"/>
    <property type="molecule type" value="Genomic_DNA"/>
</dbReference>
<dbReference type="AlphaFoldDB" id="A0A9D2S1K6"/>
<comment type="caution">
    <text evidence="1">The sequence shown here is derived from an EMBL/GenBank/DDBJ whole genome shotgun (WGS) entry which is preliminary data.</text>
</comment>
<evidence type="ECO:0000313" key="1">
    <source>
        <dbReference type="EMBL" id="HJB39305.1"/>
    </source>
</evidence>
<reference evidence="1" key="1">
    <citation type="journal article" date="2021" name="PeerJ">
        <title>Extensive microbial diversity within the chicken gut microbiome revealed by metagenomics and culture.</title>
        <authorList>
            <person name="Gilroy R."/>
            <person name="Ravi A."/>
            <person name="Getino M."/>
            <person name="Pursley I."/>
            <person name="Horton D.L."/>
            <person name="Alikhan N.F."/>
            <person name="Baker D."/>
            <person name="Gharbi K."/>
            <person name="Hall N."/>
            <person name="Watson M."/>
            <person name="Adriaenssens E.M."/>
            <person name="Foster-Nyarko E."/>
            <person name="Jarju S."/>
            <person name="Secka A."/>
            <person name="Antonio M."/>
            <person name="Oren A."/>
            <person name="Chaudhuri R.R."/>
            <person name="La Ragione R."/>
            <person name="Hildebrand F."/>
            <person name="Pallen M.J."/>
        </authorList>
    </citation>
    <scope>NUCLEOTIDE SEQUENCE</scope>
    <source>
        <strain evidence="1">ChiBcec8-14828</strain>
    </source>
</reference>
<dbReference type="Proteomes" id="UP000824209">
    <property type="component" value="Unassembled WGS sequence"/>
</dbReference>
<protein>
    <submittedName>
        <fullName evidence="1">Uncharacterized protein</fullName>
    </submittedName>
</protein>
<evidence type="ECO:0000313" key="2">
    <source>
        <dbReference type="Proteomes" id="UP000824209"/>
    </source>
</evidence>
<organism evidence="1 2">
    <name type="scientific">Candidatus Ruthenibacterium avium</name>
    <dbReference type="NCBI Taxonomy" id="2838751"/>
    <lineage>
        <taxon>Bacteria</taxon>
        <taxon>Bacillati</taxon>
        <taxon>Bacillota</taxon>
        <taxon>Clostridia</taxon>
        <taxon>Eubacteriales</taxon>
        <taxon>Oscillospiraceae</taxon>
        <taxon>Ruthenibacterium</taxon>
    </lineage>
</organism>
<reference evidence="1" key="2">
    <citation type="submission" date="2021-04" db="EMBL/GenBank/DDBJ databases">
        <authorList>
            <person name="Gilroy R."/>
        </authorList>
    </citation>
    <scope>NUCLEOTIDE SEQUENCE</scope>
    <source>
        <strain evidence="1">ChiBcec8-14828</strain>
    </source>
</reference>
<accession>A0A9D2S1K6</accession>
<proteinExistence type="predicted"/>